<dbReference type="EMBL" id="LR134533">
    <property type="protein sequence ID" value="VEJ50673.1"/>
    <property type="molecule type" value="Genomic_DNA"/>
</dbReference>
<organism evidence="1 2">
    <name type="scientific">Neisseria weaveri</name>
    <dbReference type="NCBI Taxonomy" id="28091"/>
    <lineage>
        <taxon>Bacteria</taxon>
        <taxon>Pseudomonadati</taxon>
        <taxon>Pseudomonadota</taxon>
        <taxon>Betaproteobacteria</taxon>
        <taxon>Neisseriales</taxon>
        <taxon>Neisseriaceae</taxon>
        <taxon>Neisseria</taxon>
    </lineage>
</organism>
<gene>
    <name evidence="1" type="ORF">NCTC12742_00813</name>
</gene>
<dbReference type="KEGG" id="nwe:SAMEA3174300_1438"/>
<sequence>MNRNKHYEKKGNPERIAQIPQIRDLRFTNNTGFRLSLPMQLNSAQVKELSKSG</sequence>
<dbReference type="Proteomes" id="UP000272771">
    <property type="component" value="Chromosome"/>
</dbReference>
<protein>
    <submittedName>
        <fullName evidence="1">Uncharacterized protein</fullName>
    </submittedName>
</protein>
<accession>A0A3S4Z8A4</accession>
<dbReference type="AlphaFoldDB" id="A0A3S4Z8A4"/>
<evidence type="ECO:0000313" key="2">
    <source>
        <dbReference type="Proteomes" id="UP000272771"/>
    </source>
</evidence>
<keyword evidence="2" id="KW-1185">Reference proteome</keyword>
<reference evidence="1 2" key="1">
    <citation type="submission" date="2018-12" db="EMBL/GenBank/DDBJ databases">
        <authorList>
            <consortium name="Pathogen Informatics"/>
        </authorList>
    </citation>
    <scope>NUCLEOTIDE SEQUENCE [LARGE SCALE GENOMIC DNA]</scope>
    <source>
        <strain evidence="1 2">NCTC12742</strain>
    </source>
</reference>
<name>A0A3S4Z8A4_9NEIS</name>
<evidence type="ECO:0000313" key="1">
    <source>
        <dbReference type="EMBL" id="VEJ50673.1"/>
    </source>
</evidence>
<proteinExistence type="predicted"/>